<keyword evidence="2" id="KW-1185">Reference proteome</keyword>
<evidence type="ECO:0000313" key="1">
    <source>
        <dbReference type="EMBL" id="GAC62317.1"/>
    </source>
</evidence>
<reference evidence="1 2" key="1">
    <citation type="submission" date="2012-12" db="EMBL/GenBank/DDBJ databases">
        <title>Whole genome shotgun sequence of Gordonia sihwensis NBRC 108236.</title>
        <authorList>
            <person name="Yoshida I."/>
            <person name="Hosoyama A."/>
            <person name="Tsuchikane K."/>
            <person name="Ando Y."/>
            <person name="Baba S."/>
            <person name="Ohji S."/>
            <person name="Hamada M."/>
            <person name="Tamura T."/>
            <person name="Yamazoe A."/>
            <person name="Yamazaki S."/>
            <person name="Fujita N."/>
        </authorList>
    </citation>
    <scope>NUCLEOTIDE SEQUENCE [LARGE SCALE GENOMIC DNA]</scope>
    <source>
        <strain evidence="1 2">NBRC 108236</strain>
    </source>
</reference>
<name>L7LQ65_9ACTN</name>
<dbReference type="eggNOG" id="ENOG502ZRHJ">
    <property type="taxonomic scope" value="Bacteria"/>
</dbReference>
<evidence type="ECO:0000313" key="2">
    <source>
        <dbReference type="Proteomes" id="UP000035083"/>
    </source>
</evidence>
<dbReference type="RefSeq" id="WP_006897723.1">
    <property type="nucleotide sequence ID" value="NZ_BANU01000033.1"/>
</dbReference>
<comment type="caution">
    <text evidence="1">The sequence shown here is derived from an EMBL/GenBank/DDBJ whole genome shotgun (WGS) entry which is preliminary data.</text>
</comment>
<dbReference type="EMBL" id="BANU01000033">
    <property type="protein sequence ID" value="GAC62317.1"/>
    <property type="molecule type" value="Genomic_DNA"/>
</dbReference>
<gene>
    <name evidence="1" type="ORF">GSI01S_33_00030</name>
</gene>
<sequence length="154" mass="17356">MTQRTTTAQETIEIDNNMPRGLRRSLTEKDTTMYAPAVIPNDLASTYTGIFWTAANNLTGHDDDVITAATRAAAVNEHHARIIEQLAVNRAQKLHPTSIDPHNPPTRWTWWQHHLSRLQSWTVLATLADEYASHDDHLQGLRSGTWQPAPTTNE</sequence>
<dbReference type="Proteomes" id="UP000035083">
    <property type="component" value="Unassembled WGS sequence"/>
</dbReference>
<dbReference type="AlphaFoldDB" id="L7LQ65"/>
<protein>
    <submittedName>
        <fullName evidence="1">Uncharacterized protein</fullName>
    </submittedName>
</protein>
<proteinExistence type="predicted"/>
<accession>L7LQ65</accession>
<organism evidence="1 2">
    <name type="scientific">Gordonia sihwensis NBRC 108236</name>
    <dbReference type="NCBI Taxonomy" id="1223544"/>
    <lineage>
        <taxon>Bacteria</taxon>
        <taxon>Bacillati</taxon>
        <taxon>Actinomycetota</taxon>
        <taxon>Actinomycetes</taxon>
        <taxon>Mycobacteriales</taxon>
        <taxon>Gordoniaceae</taxon>
        <taxon>Gordonia</taxon>
    </lineage>
</organism>